<keyword evidence="1" id="KW-0325">Glycoprotein</keyword>
<keyword evidence="4" id="KW-1185">Reference proteome</keyword>
<dbReference type="InterPro" id="IPR029058">
    <property type="entry name" value="AB_hydrolase_fold"/>
</dbReference>
<dbReference type="SUPFAM" id="SSF53474">
    <property type="entry name" value="alpha/beta-Hydrolases"/>
    <property type="match status" value="1"/>
</dbReference>
<name>A0A4Y2RX65_ARAVE</name>
<proteinExistence type="predicted"/>
<accession>A0A4Y2RX65</accession>
<dbReference type="OrthoDB" id="6435365at2759"/>
<dbReference type="InterPro" id="IPR050309">
    <property type="entry name" value="Type-B_Carboxylest/Lipase"/>
</dbReference>
<dbReference type="EMBL" id="BGPR01018728">
    <property type="protein sequence ID" value="GBN79986.1"/>
    <property type="molecule type" value="Genomic_DNA"/>
</dbReference>
<protein>
    <recommendedName>
        <fullName evidence="2">Carboxylesterase type B domain-containing protein</fullName>
    </recommendedName>
</protein>
<dbReference type="Proteomes" id="UP000499080">
    <property type="component" value="Unassembled WGS sequence"/>
</dbReference>
<dbReference type="Gene3D" id="3.40.50.1820">
    <property type="entry name" value="alpha/beta hydrolase"/>
    <property type="match status" value="1"/>
</dbReference>
<dbReference type="Pfam" id="PF00135">
    <property type="entry name" value="COesterase"/>
    <property type="match status" value="1"/>
</dbReference>
<dbReference type="PANTHER" id="PTHR11559">
    <property type="entry name" value="CARBOXYLESTERASE"/>
    <property type="match status" value="1"/>
</dbReference>
<reference evidence="3 4" key="1">
    <citation type="journal article" date="2019" name="Sci. Rep.">
        <title>Orb-weaving spider Araneus ventricosus genome elucidates the spidroin gene catalogue.</title>
        <authorList>
            <person name="Kono N."/>
            <person name="Nakamura H."/>
            <person name="Ohtoshi R."/>
            <person name="Moran D.A.P."/>
            <person name="Shinohara A."/>
            <person name="Yoshida Y."/>
            <person name="Fujiwara M."/>
            <person name="Mori M."/>
            <person name="Tomita M."/>
            <person name="Arakawa K."/>
        </authorList>
    </citation>
    <scope>NUCLEOTIDE SEQUENCE [LARGE SCALE GENOMIC DNA]</scope>
</reference>
<dbReference type="AlphaFoldDB" id="A0A4Y2RX65"/>
<evidence type="ECO:0000256" key="1">
    <source>
        <dbReference type="ARBA" id="ARBA00023180"/>
    </source>
</evidence>
<evidence type="ECO:0000259" key="2">
    <source>
        <dbReference type="Pfam" id="PF00135"/>
    </source>
</evidence>
<gene>
    <name evidence="3" type="ORF">AVEN_86647_1</name>
</gene>
<comment type="caution">
    <text evidence="3">The sequence shown here is derived from an EMBL/GenBank/DDBJ whole genome shotgun (WGS) entry which is preliminary data.</text>
</comment>
<feature type="domain" description="Carboxylesterase type B" evidence="2">
    <location>
        <begin position="26"/>
        <end position="130"/>
    </location>
</feature>
<dbReference type="InterPro" id="IPR002018">
    <property type="entry name" value="CarbesteraseB"/>
</dbReference>
<sequence length="139" mass="15331">MIITKALHFYFIQSSFSQAGPVNFTGIYGMVMALQWMHDDIEFFGGDKNSITVHGQNVGSLTVSLFCVSTLTKGLFSRDILGSALATFLKYDQKEPNLNLSQRIVKAIGCTTGQKTIKNDPEIVVSCLRSMVNVVGRNF</sequence>
<evidence type="ECO:0000313" key="4">
    <source>
        <dbReference type="Proteomes" id="UP000499080"/>
    </source>
</evidence>
<organism evidence="3 4">
    <name type="scientific">Araneus ventricosus</name>
    <name type="common">Orbweaver spider</name>
    <name type="synonym">Epeira ventricosa</name>
    <dbReference type="NCBI Taxonomy" id="182803"/>
    <lineage>
        <taxon>Eukaryota</taxon>
        <taxon>Metazoa</taxon>
        <taxon>Ecdysozoa</taxon>
        <taxon>Arthropoda</taxon>
        <taxon>Chelicerata</taxon>
        <taxon>Arachnida</taxon>
        <taxon>Araneae</taxon>
        <taxon>Araneomorphae</taxon>
        <taxon>Entelegynae</taxon>
        <taxon>Araneoidea</taxon>
        <taxon>Araneidae</taxon>
        <taxon>Araneus</taxon>
    </lineage>
</organism>
<evidence type="ECO:0000313" key="3">
    <source>
        <dbReference type="EMBL" id="GBN79986.1"/>
    </source>
</evidence>